<evidence type="ECO:0000313" key="5">
    <source>
        <dbReference type="Proteomes" id="UP000054498"/>
    </source>
</evidence>
<name>A0A0D2K7E4_9CHLO</name>
<dbReference type="KEGG" id="mng:MNEG_1799"/>
<evidence type="ECO:0000313" key="4">
    <source>
        <dbReference type="EMBL" id="KIZ06153.1"/>
    </source>
</evidence>
<dbReference type="SUPFAM" id="SSF53756">
    <property type="entry name" value="UDP-Glycosyltransferase/glycogen phosphorylase"/>
    <property type="match status" value="1"/>
</dbReference>
<dbReference type="Pfam" id="PF00201">
    <property type="entry name" value="UDPGT"/>
    <property type="match status" value="1"/>
</dbReference>
<organism evidence="4 5">
    <name type="scientific">Monoraphidium neglectum</name>
    <dbReference type="NCBI Taxonomy" id="145388"/>
    <lineage>
        <taxon>Eukaryota</taxon>
        <taxon>Viridiplantae</taxon>
        <taxon>Chlorophyta</taxon>
        <taxon>core chlorophytes</taxon>
        <taxon>Chlorophyceae</taxon>
        <taxon>CS clade</taxon>
        <taxon>Sphaeropleales</taxon>
        <taxon>Selenastraceae</taxon>
        <taxon>Monoraphidium</taxon>
    </lineage>
</organism>
<proteinExistence type="predicted"/>
<dbReference type="Proteomes" id="UP000054498">
    <property type="component" value="Unassembled WGS sequence"/>
</dbReference>
<dbReference type="InterPro" id="IPR050271">
    <property type="entry name" value="UDP-glycosyltransferase"/>
</dbReference>
<dbReference type="PANTHER" id="PTHR48043">
    <property type="entry name" value="EG:EG0003.4 PROTEIN-RELATED"/>
    <property type="match status" value="1"/>
</dbReference>
<gene>
    <name evidence="4" type="ORF">MNEG_1799</name>
</gene>
<dbReference type="RefSeq" id="XP_013905172.1">
    <property type="nucleotide sequence ID" value="XM_014049718.1"/>
</dbReference>
<sequence length="454" mass="49047">MIKFPRDGVEAAYRRLDDMIAQTAVEEGVDFNAHAGQMLEKLLIPAYEVMYGTYYDYLAASRPALVMCDFMADACVDAAHTLKLPFVVAMPTLMPGVTDAPYNLGWNDDPHRPATTERMPLWQKLREKVAGPLLAMRHLMGPLLKLEATRKRLGVEPMYSHPAKRWAASLKIVTTFAGFEVPRPLDPLVHLVGPVDTHENSMLTPELEAFLEGRRRVVYVALGQWVVLAPRDALEAVLESGLADGAIWATSPKNAPAFEGAALPRGVLLQRWVPQGAVLRHAATAAFVSHGGIESCHEAMRAGLPMVIMCVQGDQCTNAAKLSELGMAVGLTRGDVRSGALGPALTTILEDKNGSFRAAANRMRGLAAIAGRRSKDAAADLLEMALNYGWSHLMPPSSRMPWWAASNADVIAVCAAAAAAVLGTLAAAAVMLTWRARGGGKREGEAEFHAKKRE</sequence>
<dbReference type="EMBL" id="KK100408">
    <property type="protein sequence ID" value="KIZ06153.1"/>
    <property type="molecule type" value="Genomic_DNA"/>
</dbReference>
<dbReference type="OrthoDB" id="550202at2759"/>
<keyword evidence="2 4" id="KW-0808">Transferase</keyword>
<reference evidence="4 5" key="1">
    <citation type="journal article" date="2013" name="BMC Genomics">
        <title>Reconstruction of the lipid metabolism for the microalga Monoraphidium neglectum from its genome sequence reveals characteristics suitable for biofuel production.</title>
        <authorList>
            <person name="Bogen C."/>
            <person name="Al-Dilaimi A."/>
            <person name="Albersmeier A."/>
            <person name="Wichmann J."/>
            <person name="Grundmann M."/>
            <person name="Rupp O."/>
            <person name="Lauersen K.J."/>
            <person name="Blifernez-Klassen O."/>
            <person name="Kalinowski J."/>
            <person name="Goesmann A."/>
            <person name="Mussgnug J.H."/>
            <person name="Kruse O."/>
        </authorList>
    </citation>
    <scope>NUCLEOTIDE SEQUENCE [LARGE SCALE GENOMIC DNA]</scope>
    <source>
        <strain evidence="4 5">SAG 48.87</strain>
    </source>
</reference>
<dbReference type="InterPro" id="IPR002213">
    <property type="entry name" value="UDP_glucos_trans"/>
</dbReference>
<evidence type="ECO:0000256" key="3">
    <source>
        <dbReference type="SAM" id="Phobius"/>
    </source>
</evidence>
<dbReference type="AlphaFoldDB" id="A0A0D2K7E4"/>
<accession>A0A0D2K7E4</accession>
<dbReference type="Gene3D" id="3.40.50.2000">
    <property type="entry name" value="Glycogen Phosphorylase B"/>
    <property type="match status" value="2"/>
</dbReference>
<keyword evidence="1" id="KW-0328">Glycosyltransferase</keyword>
<dbReference type="GO" id="GO:0008194">
    <property type="term" value="F:UDP-glycosyltransferase activity"/>
    <property type="evidence" value="ECO:0007669"/>
    <property type="project" value="InterPro"/>
</dbReference>
<keyword evidence="3" id="KW-0812">Transmembrane</keyword>
<keyword evidence="3" id="KW-1133">Transmembrane helix</keyword>
<protein>
    <submittedName>
        <fullName evidence="4">UDP-glucuronosyltransferase 3A1</fullName>
    </submittedName>
</protein>
<keyword evidence="5" id="KW-1185">Reference proteome</keyword>
<dbReference type="GeneID" id="25734677"/>
<keyword evidence="3" id="KW-0472">Membrane</keyword>
<evidence type="ECO:0000256" key="1">
    <source>
        <dbReference type="ARBA" id="ARBA00022676"/>
    </source>
</evidence>
<dbReference type="CDD" id="cd03784">
    <property type="entry name" value="GT1_Gtf-like"/>
    <property type="match status" value="1"/>
</dbReference>
<dbReference type="PANTHER" id="PTHR48043:SF145">
    <property type="entry name" value="FI06409P-RELATED"/>
    <property type="match status" value="1"/>
</dbReference>
<evidence type="ECO:0000256" key="2">
    <source>
        <dbReference type="ARBA" id="ARBA00022679"/>
    </source>
</evidence>
<feature type="transmembrane region" description="Helical" evidence="3">
    <location>
        <begin position="410"/>
        <end position="432"/>
    </location>
</feature>